<name>A0A1C0A8H7_9FIRM</name>
<keyword evidence="2" id="KW-1185">Reference proteome</keyword>
<reference evidence="2" key="1">
    <citation type="submission" date="2016-07" db="EMBL/GenBank/DDBJ databases">
        <authorList>
            <person name="Florea S."/>
            <person name="Webb J.S."/>
            <person name="Jaromczyk J."/>
            <person name="Schardl C.L."/>
        </authorList>
    </citation>
    <scope>NUCLEOTIDE SEQUENCE [LARGE SCALE GENOMIC DNA]</scope>
    <source>
        <strain evidence="2">Z6</strain>
    </source>
</reference>
<dbReference type="OrthoDB" id="2126587at2"/>
<accession>A0A1C0A8H7</accession>
<organism evidence="1 2">
    <name type="scientific">Orenia metallireducens</name>
    <dbReference type="NCBI Taxonomy" id="1413210"/>
    <lineage>
        <taxon>Bacteria</taxon>
        <taxon>Bacillati</taxon>
        <taxon>Bacillota</taxon>
        <taxon>Clostridia</taxon>
        <taxon>Halanaerobiales</taxon>
        <taxon>Halobacteroidaceae</taxon>
        <taxon>Orenia</taxon>
    </lineage>
</organism>
<dbReference type="Proteomes" id="UP000093514">
    <property type="component" value="Unassembled WGS sequence"/>
</dbReference>
<reference evidence="1 2" key="2">
    <citation type="submission" date="2016-08" db="EMBL/GenBank/DDBJ databases">
        <title>Orenia metallireducens sp. nov. strain Z6, a Novel Metal-reducing Firmicute from the Deep Subsurface.</title>
        <authorList>
            <person name="Maxim B.I."/>
            <person name="Kenneth K."/>
            <person name="Flynn T.M."/>
            <person name="Oloughlin E.J."/>
            <person name="Locke R.A."/>
            <person name="Weber J.R."/>
            <person name="Egan S.M."/>
            <person name="Mackie R.I."/>
            <person name="Cann I.K."/>
        </authorList>
    </citation>
    <scope>NUCLEOTIDE SEQUENCE [LARGE SCALE GENOMIC DNA]</scope>
    <source>
        <strain evidence="1 2">Z6</strain>
    </source>
</reference>
<proteinExistence type="predicted"/>
<gene>
    <name evidence="1" type="ORF">U472_11105</name>
</gene>
<dbReference type="RefSeq" id="WP_068718457.1">
    <property type="nucleotide sequence ID" value="NZ_LWDV01000009.1"/>
</dbReference>
<dbReference type="EMBL" id="LWDV01000009">
    <property type="protein sequence ID" value="OCL26532.1"/>
    <property type="molecule type" value="Genomic_DNA"/>
</dbReference>
<comment type="caution">
    <text evidence="1">The sequence shown here is derived from an EMBL/GenBank/DDBJ whole genome shotgun (WGS) entry which is preliminary data.</text>
</comment>
<sequence>MKLDNSELKLLAYQLKLQIRSTFKSAYQSWINLSRITENNEENFKQITSVLDENLSSFVAEEEIEEHIQKLRDINKGGEKEVSFPTHEVVKTSKIESQDNDKVEVRFNTTRYYPATEWAGAAYNKDFNYVVTIVNEDYNWRVQEVNYK</sequence>
<evidence type="ECO:0008006" key="3">
    <source>
        <dbReference type="Google" id="ProtNLM"/>
    </source>
</evidence>
<evidence type="ECO:0000313" key="2">
    <source>
        <dbReference type="Proteomes" id="UP000093514"/>
    </source>
</evidence>
<protein>
    <recommendedName>
        <fullName evidence="3">NTF2 fold immunity protein domain-containing protein</fullName>
    </recommendedName>
</protein>
<evidence type="ECO:0000313" key="1">
    <source>
        <dbReference type="EMBL" id="OCL26532.1"/>
    </source>
</evidence>
<dbReference type="AlphaFoldDB" id="A0A1C0A8H7"/>